<dbReference type="NCBIfam" id="NF004064">
    <property type="entry name" value="PRK05578.1"/>
    <property type="match status" value="1"/>
</dbReference>
<keyword evidence="6 14" id="KW-0479">Metal-binding</keyword>
<dbReference type="SUPFAM" id="SSF53927">
    <property type="entry name" value="Cytidine deaminase-like"/>
    <property type="match status" value="1"/>
</dbReference>
<dbReference type="GO" id="GO:0008270">
    <property type="term" value="F:zinc ion binding"/>
    <property type="evidence" value="ECO:0007669"/>
    <property type="project" value="UniProtKB-UniRule"/>
</dbReference>
<comment type="caution">
    <text evidence="17">The sequence shown here is derived from an EMBL/GenBank/DDBJ whole genome shotgun (WGS) entry which is preliminary data.</text>
</comment>
<feature type="binding site" evidence="13">
    <location>
        <begin position="62"/>
        <end position="68"/>
    </location>
    <ligand>
        <name>substrate</name>
    </ligand>
</feature>
<dbReference type="Pfam" id="PF00383">
    <property type="entry name" value="dCMP_cyt_deam_1"/>
    <property type="match status" value="1"/>
</dbReference>
<evidence type="ECO:0000256" key="8">
    <source>
        <dbReference type="ARBA" id="ARBA00022833"/>
    </source>
</evidence>
<name>A0A838ZTI0_9FLAO</name>
<evidence type="ECO:0000256" key="5">
    <source>
        <dbReference type="ARBA" id="ARBA00018266"/>
    </source>
</evidence>
<dbReference type="RefSeq" id="WP_182043859.1">
    <property type="nucleotide sequence ID" value="NZ_JACDZE010000004.1"/>
</dbReference>
<evidence type="ECO:0000256" key="3">
    <source>
        <dbReference type="ARBA" id="ARBA00006576"/>
    </source>
</evidence>
<evidence type="ECO:0000256" key="14">
    <source>
        <dbReference type="PIRSR" id="PIRSR606262-3"/>
    </source>
</evidence>
<evidence type="ECO:0000256" key="4">
    <source>
        <dbReference type="ARBA" id="ARBA00012783"/>
    </source>
</evidence>
<dbReference type="NCBIfam" id="TIGR01354">
    <property type="entry name" value="cyt_deam_tetra"/>
    <property type="match status" value="1"/>
</dbReference>
<protein>
    <recommendedName>
        <fullName evidence="5 15">Cytidine deaminase</fullName>
        <ecNumber evidence="4 15">3.5.4.5</ecNumber>
    </recommendedName>
    <alternativeName>
        <fullName evidence="9 15">Cytidine aminohydrolase</fullName>
    </alternativeName>
</protein>
<dbReference type="InterPro" id="IPR002125">
    <property type="entry name" value="CMP_dCMP_dom"/>
</dbReference>
<evidence type="ECO:0000256" key="11">
    <source>
        <dbReference type="ARBA" id="ARBA00049558"/>
    </source>
</evidence>
<reference evidence="17 18" key="1">
    <citation type="submission" date="2020-07" db="EMBL/GenBank/DDBJ databases">
        <title>Moheibacter lacus sp. nov., a member of the family Flavobacteriaceae isolated from freshwater lake sediment.</title>
        <authorList>
            <person name="Liu Y."/>
        </authorList>
    </citation>
    <scope>NUCLEOTIDE SEQUENCE [LARGE SCALE GENOMIC DNA]</scope>
    <source>
        <strain evidence="17 18">BDHS18</strain>
    </source>
</reference>
<evidence type="ECO:0000256" key="12">
    <source>
        <dbReference type="PIRSR" id="PIRSR606262-1"/>
    </source>
</evidence>
<proteinExistence type="inferred from homology"/>
<feature type="binding site" evidence="14">
    <location>
        <position position="108"/>
    </location>
    <ligand>
        <name>Zn(2+)</name>
        <dbReference type="ChEBI" id="CHEBI:29105"/>
        <note>catalytic</note>
    </ligand>
</feature>
<evidence type="ECO:0000256" key="9">
    <source>
        <dbReference type="ARBA" id="ARBA00032005"/>
    </source>
</evidence>
<evidence type="ECO:0000256" key="7">
    <source>
        <dbReference type="ARBA" id="ARBA00022801"/>
    </source>
</evidence>
<dbReference type="GO" id="GO:0005829">
    <property type="term" value="C:cytosol"/>
    <property type="evidence" value="ECO:0007669"/>
    <property type="project" value="TreeGrafter"/>
</dbReference>
<keyword evidence="8 14" id="KW-0862">Zinc</keyword>
<evidence type="ECO:0000256" key="6">
    <source>
        <dbReference type="ARBA" id="ARBA00022723"/>
    </source>
</evidence>
<dbReference type="EC" id="3.5.4.5" evidence="4 15"/>
<dbReference type="GO" id="GO:0055086">
    <property type="term" value="P:nucleobase-containing small molecule metabolic process"/>
    <property type="evidence" value="ECO:0007669"/>
    <property type="project" value="UniProtKB-ARBA"/>
</dbReference>
<evidence type="ECO:0000259" key="16">
    <source>
        <dbReference type="PROSITE" id="PS51747"/>
    </source>
</evidence>
<dbReference type="GO" id="GO:0004126">
    <property type="term" value="F:cytidine deaminase activity"/>
    <property type="evidence" value="ECO:0007669"/>
    <property type="project" value="UniProtKB-UniRule"/>
</dbReference>
<dbReference type="PANTHER" id="PTHR11644:SF2">
    <property type="entry name" value="CYTIDINE DEAMINASE"/>
    <property type="match status" value="1"/>
</dbReference>
<feature type="domain" description="CMP/dCMP-type deaminase" evidence="16">
    <location>
        <begin position="21"/>
        <end position="154"/>
    </location>
</feature>
<comment type="function">
    <text evidence="2 15">This enzyme scavenges exogenous and endogenous cytidine and 2'-deoxycytidine for UMP synthesis.</text>
</comment>
<dbReference type="EMBL" id="JACDZE010000004">
    <property type="protein sequence ID" value="MBA5630253.1"/>
    <property type="molecule type" value="Genomic_DNA"/>
</dbReference>
<dbReference type="InterPro" id="IPR050202">
    <property type="entry name" value="Cyt/Deoxycyt_deaminase"/>
</dbReference>
<dbReference type="GO" id="GO:0072527">
    <property type="term" value="P:pyrimidine-containing compound metabolic process"/>
    <property type="evidence" value="ECO:0007669"/>
    <property type="project" value="UniProtKB-ARBA"/>
</dbReference>
<dbReference type="CDD" id="cd01283">
    <property type="entry name" value="cytidine_deaminase"/>
    <property type="match status" value="1"/>
</dbReference>
<evidence type="ECO:0000256" key="10">
    <source>
        <dbReference type="ARBA" id="ARBA00049252"/>
    </source>
</evidence>
<organism evidence="17 18">
    <name type="scientific">Moheibacter lacus</name>
    <dbReference type="NCBI Taxonomy" id="2745851"/>
    <lineage>
        <taxon>Bacteria</taxon>
        <taxon>Pseudomonadati</taxon>
        <taxon>Bacteroidota</taxon>
        <taxon>Flavobacteriia</taxon>
        <taxon>Flavobacteriales</taxon>
        <taxon>Weeksellaceae</taxon>
        <taxon>Moheibacter</taxon>
    </lineage>
</organism>
<evidence type="ECO:0000256" key="2">
    <source>
        <dbReference type="ARBA" id="ARBA00003949"/>
    </source>
</evidence>
<dbReference type="InterPro" id="IPR016192">
    <property type="entry name" value="APOBEC/CMP_deaminase_Zn-bd"/>
</dbReference>
<dbReference type="PROSITE" id="PS00903">
    <property type="entry name" value="CYT_DCMP_DEAMINASES_1"/>
    <property type="match status" value="1"/>
</dbReference>
<dbReference type="InterPro" id="IPR006262">
    <property type="entry name" value="Cyt_deam_tetra"/>
</dbReference>
<evidence type="ECO:0000256" key="15">
    <source>
        <dbReference type="RuleBase" id="RU364006"/>
    </source>
</evidence>
<feature type="binding site" evidence="14">
    <location>
        <position position="111"/>
    </location>
    <ligand>
        <name>Zn(2+)</name>
        <dbReference type="ChEBI" id="CHEBI:29105"/>
        <note>catalytic</note>
    </ligand>
</feature>
<comment type="catalytic activity">
    <reaction evidence="10 15">
        <text>2'-deoxycytidine + H2O + H(+) = 2'-deoxyuridine + NH4(+)</text>
        <dbReference type="Rhea" id="RHEA:13433"/>
        <dbReference type="ChEBI" id="CHEBI:15377"/>
        <dbReference type="ChEBI" id="CHEBI:15378"/>
        <dbReference type="ChEBI" id="CHEBI:15698"/>
        <dbReference type="ChEBI" id="CHEBI:16450"/>
        <dbReference type="ChEBI" id="CHEBI:28938"/>
        <dbReference type="EC" id="3.5.4.5"/>
    </reaction>
</comment>
<comment type="cofactor">
    <cofactor evidence="1 14 15">
        <name>Zn(2+)</name>
        <dbReference type="ChEBI" id="CHEBI:29105"/>
    </cofactor>
</comment>
<evidence type="ECO:0000256" key="13">
    <source>
        <dbReference type="PIRSR" id="PIRSR606262-2"/>
    </source>
</evidence>
<dbReference type="AlphaFoldDB" id="A0A838ZTI0"/>
<feature type="active site" description="Proton donor" evidence="12">
    <location>
        <position position="75"/>
    </location>
</feature>
<evidence type="ECO:0000313" key="18">
    <source>
        <dbReference type="Proteomes" id="UP000552241"/>
    </source>
</evidence>
<dbReference type="Proteomes" id="UP000552241">
    <property type="component" value="Unassembled WGS sequence"/>
</dbReference>
<dbReference type="PANTHER" id="PTHR11644">
    <property type="entry name" value="CYTIDINE DEAMINASE"/>
    <property type="match status" value="1"/>
</dbReference>
<dbReference type="Gene3D" id="3.40.140.10">
    <property type="entry name" value="Cytidine Deaminase, domain 2"/>
    <property type="match status" value="1"/>
</dbReference>
<gene>
    <name evidence="17" type="primary">cdd</name>
    <name evidence="17" type="ORF">HU137_10765</name>
</gene>
<keyword evidence="18" id="KW-1185">Reference proteome</keyword>
<dbReference type="PROSITE" id="PS51747">
    <property type="entry name" value="CYT_DCMP_DEAMINASES_2"/>
    <property type="match status" value="1"/>
</dbReference>
<dbReference type="GO" id="GO:0042802">
    <property type="term" value="F:identical protein binding"/>
    <property type="evidence" value="ECO:0007669"/>
    <property type="project" value="UniProtKB-ARBA"/>
</dbReference>
<dbReference type="InterPro" id="IPR016193">
    <property type="entry name" value="Cytidine_deaminase-like"/>
</dbReference>
<accession>A0A838ZTI0</accession>
<evidence type="ECO:0000256" key="1">
    <source>
        <dbReference type="ARBA" id="ARBA00001947"/>
    </source>
</evidence>
<comment type="similarity">
    <text evidence="3 15">Belongs to the cytidine and deoxycytidylate deaminase family.</text>
</comment>
<comment type="catalytic activity">
    <reaction evidence="11 15">
        <text>cytidine + H2O + H(+) = uridine + NH4(+)</text>
        <dbReference type="Rhea" id="RHEA:16069"/>
        <dbReference type="ChEBI" id="CHEBI:15377"/>
        <dbReference type="ChEBI" id="CHEBI:15378"/>
        <dbReference type="ChEBI" id="CHEBI:16704"/>
        <dbReference type="ChEBI" id="CHEBI:17562"/>
        <dbReference type="ChEBI" id="CHEBI:28938"/>
        <dbReference type="EC" id="3.5.4.5"/>
    </reaction>
</comment>
<sequence length="158" mass="17720">MRKIKQVSEFQIFDNLEELEEIEKKLIQISIEAAKKAYAPYSNFRVGAAVLLENGEILSGNNQENASYPVGICAERTLLSYANANFPNQKKIKLAISVLDSDQTVSPCGLCRQTLLEYETSQNQPIEIFLHNRKGKVLVIPTAASLLPLYFDKESLIN</sequence>
<evidence type="ECO:0000313" key="17">
    <source>
        <dbReference type="EMBL" id="MBA5630253.1"/>
    </source>
</evidence>
<feature type="binding site" evidence="14">
    <location>
        <position position="73"/>
    </location>
    <ligand>
        <name>Zn(2+)</name>
        <dbReference type="ChEBI" id="CHEBI:29105"/>
        <note>catalytic</note>
    </ligand>
</feature>
<keyword evidence="7 15" id="KW-0378">Hydrolase</keyword>